<reference evidence="1 2" key="1">
    <citation type="submission" date="2015-09" db="EMBL/GenBank/DDBJ databases">
        <title>Trachymyrmex zeteki WGS genome.</title>
        <authorList>
            <person name="Nygaard S."/>
            <person name="Hu H."/>
            <person name="Boomsma J."/>
            <person name="Zhang G."/>
        </authorList>
    </citation>
    <scope>NUCLEOTIDE SEQUENCE [LARGE SCALE GENOMIC DNA]</scope>
    <source>
        <strain evidence="1">Tzet28-1</strain>
        <tissue evidence="1">Whole body</tissue>
    </source>
</reference>
<accession>A0A151X0C6</accession>
<feature type="non-terminal residue" evidence="1">
    <location>
        <position position="1"/>
    </location>
</feature>
<dbReference type="AlphaFoldDB" id="A0A151X0C6"/>
<dbReference type="PANTHER" id="PTHR21398:SF22">
    <property type="entry name" value="IP12060P-RELATED"/>
    <property type="match status" value="1"/>
</dbReference>
<dbReference type="STRING" id="64791.A0A151X0C6"/>
<dbReference type="EMBL" id="KQ982630">
    <property type="protein sequence ID" value="KYQ53416.1"/>
    <property type="molecule type" value="Genomic_DNA"/>
</dbReference>
<dbReference type="InterPro" id="IPR006631">
    <property type="entry name" value="DM4_12"/>
</dbReference>
<dbReference type="PANTHER" id="PTHR21398">
    <property type="entry name" value="AGAP007094-PA"/>
    <property type="match status" value="1"/>
</dbReference>
<dbReference type="SMART" id="SM00718">
    <property type="entry name" value="DM4_12"/>
    <property type="match status" value="1"/>
</dbReference>
<keyword evidence="2" id="KW-1185">Reference proteome</keyword>
<evidence type="ECO:0000313" key="1">
    <source>
        <dbReference type="EMBL" id="KYQ53416.1"/>
    </source>
</evidence>
<evidence type="ECO:0000313" key="2">
    <source>
        <dbReference type="Proteomes" id="UP000075809"/>
    </source>
</evidence>
<gene>
    <name evidence="1" type="ORF">ALC60_07482</name>
</gene>
<organism evidence="1 2">
    <name type="scientific">Mycetomoellerius zeteki</name>
    <dbReference type="NCBI Taxonomy" id="64791"/>
    <lineage>
        <taxon>Eukaryota</taxon>
        <taxon>Metazoa</taxon>
        <taxon>Ecdysozoa</taxon>
        <taxon>Arthropoda</taxon>
        <taxon>Hexapoda</taxon>
        <taxon>Insecta</taxon>
        <taxon>Pterygota</taxon>
        <taxon>Neoptera</taxon>
        <taxon>Endopterygota</taxon>
        <taxon>Hymenoptera</taxon>
        <taxon>Apocrita</taxon>
        <taxon>Aculeata</taxon>
        <taxon>Formicoidea</taxon>
        <taxon>Formicidae</taxon>
        <taxon>Myrmicinae</taxon>
        <taxon>Mycetomoellerius</taxon>
    </lineage>
</organism>
<sequence length="246" mass="28061">NIQNFLQLRDNFALPLNNRLNLTVDLISNSPTSYGDRQEVVTTNLSQLAKDTRIFLRDLNDRVIFTSADKGSVTVALNRQVYISKVNEMLQDENTYEIIKMDPTRRIVTIFFALGIPLNIPDKSVAVSFYFEANYALPFELNSSYFYEGTYYAKRSLSRQLIYKVFTSKIDSFGYPGLDCLLRIICEAGKYSLNENGVLGDILQIIFTPSMSISEDLPDEIIEAESEQHCNQRYKKCPVNLLDLAS</sequence>
<dbReference type="Pfam" id="PF07841">
    <property type="entry name" value="DM4_12"/>
    <property type="match status" value="1"/>
</dbReference>
<dbReference type="Proteomes" id="UP000075809">
    <property type="component" value="Unassembled WGS sequence"/>
</dbReference>
<name>A0A151X0C6_9HYME</name>
<protein>
    <submittedName>
        <fullName evidence="1">Uncharacterized protein</fullName>
    </submittedName>
</protein>
<proteinExistence type="predicted"/>